<accession>A0ABV3TPU9</accession>
<evidence type="ECO:0000256" key="3">
    <source>
        <dbReference type="ARBA" id="ARBA00023163"/>
    </source>
</evidence>
<keyword evidence="1" id="KW-0805">Transcription regulation</keyword>
<dbReference type="InterPro" id="IPR036388">
    <property type="entry name" value="WH-like_DNA-bd_sf"/>
</dbReference>
<dbReference type="InterPro" id="IPR036390">
    <property type="entry name" value="WH_DNA-bd_sf"/>
</dbReference>
<dbReference type="PRINTS" id="PR00037">
    <property type="entry name" value="HTHLACR"/>
</dbReference>
<evidence type="ECO:0000259" key="4">
    <source>
        <dbReference type="PROSITE" id="PS51000"/>
    </source>
</evidence>
<dbReference type="GO" id="GO:0003677">
    <property type="term" value="F:DNA binding"/>
    <property type="evidence" value="ECO:0007669"/>
    <property type="project" value="UniProtKB-KW"/>
</dbReference>
<dbReference type="InterPro" id="IPR037171">
    <property type="entry name" value="NagB/RpiA_transferase-like"/>
</dbReference>
<dbReference type="Pfam" id="PF00455">
    <property type="entry name" value="DeoRC"/>
    <property type="match status" value="1"/>
</dbReference>
<dbReference type="PROSITE" id="PS00894">
    <property type="entry name" value="HTH_DEOR_1"/>
    <property type="match status" value="1"/>
</dbReference>
<sequence>MTLIQSACCLKAIRHRWSTNVKDDRLLEIRKLLYADGTSSVQDIAAAVGASVATVRRDLIMLEANGMISRTRGGAKIANSSGQEVAFTLREQQMLAQKRAISDLAFARLRPGSSVLMDAGTTVLQLARCIRLRPMPLSVFTNCIPVAQTLMDVPDVKITLLGGVVRSENASMVGTLIERMLDELWFDQLFLGAGALADDCCIYTLDEAEARLNARMIARSSERMLLIDSTKFGHHLTYRVSPLRDTLSVITDIGLPSEWRGRLADSEIDFALAPLLENHQGEG</sequence>
<name>A0ABV3TPU9_9RHOB</name>
<dbReference type="SMART" id="SM00420">
    <property type="entry name" value="HTH_DEOR"/>
    <property type="match status" value="1"/>
</dbReference>
<feature type="domain" description="HTH deoR-type" evidence="4">
    <location>
        <begin position="22"/>
        <end position="77"/>
    </location>
</feature>
<dbReference type="SUPFAM" id="SSF46785">
    <property type="entry name" value="Winged helix' DNA-binding domain"/>
    <property type="match status" value="1"/>
</dbReference>
<dbReference type="EMBL" id="JBFRYC010000020">
    <property type="protein sequence ID" value="MEX1663604.1"/>
    <property type="molecule type" value="Genomic_DNA"/>
</dbReference>
<proteinExistence type="predicted"/>
<reference evidence="5 6" key="1">
    <citation type="journal article" date="2011" name="Int. J. Syst. Evol. Microbiol.">
        <title>Zhongshania antarctica gen. nov., sp. nov. and Zhongshania guokunii sp. nov., gammaproteobacteria respectively isolated from coastal attached (fast) ice and surface seawater of the Antarctic.</title>
        <authorList>
            <person name="Li H.J."/>
            <person name="Zhang X.Y."/>
            <person name="Chen C.X."/>
            <person name="Zhang Y.J."/>
            <person name="Gao Z.M."/>
            <person name="Yu Y."/>
            <person name="Chen X.L."/>
            <person name="Chen B."/>
            <person name="Zhang Y.Z."/>
        </authorList>
    </citation>
    <scope>NUCLEOTIDE SEQUENCE [LARGE SCALE GENOMIC DNA]</scope>
    <source>
        <strain evidence="5 6">15-R06ZXC-3</strain>
    </source>
</reference>
<dbReference type="SUPFAM" id="SSF100950">
    <property type="entry name" value="NagB/RpiA/CoA transferase-like"/>
    <property type="match status" value="1"/>
</dbReference>
<evidence type="ECO:0000313" key="5">
    <source>
        <dbReference type="EMBL" id="MEX1663604.1"/>
    </source>
</evidence>
<protein>
    <submittedName>
        <fullName evidence="5">DeoR/GlpR family DNA-binding transcription regulator</fullName>
    </submittedName>
</protein>
<keyword evidence="2 5" id="KW-0238">DNA-binding</keyword>
<dbReference type="Pfam" id="PF08220">
    <property type="entry name" value="HTH_DeoR"/>
    <property type="match status" value="1"/>
</dbReference>
<comment type="caution">
    <text evidence="5">The sequence shown here is derived from an EMBL/GenBank/DDBJ whole genome shotgun (WGS) entry which is preliminary data.</text>
</comment>
<dbReference type="InterPro" id="IPR014036">
    <property type="entry name" value="DeoR-like_C"/>
</dbReference>
<dbReference type="InterPro" id="IPR018356">
    <property type="entry name" value="Tscrpt_reg_HTH_DeoR_CS"/>
</dbReference>
<dbReference type="InterPro" id="IPR001034">
    <property type="entry name" value="DeoR_HTH"/>
</dbReference>
<organism evidence="5 6">
    <name type="scientific">Thioclava arctica</name>
    <dbReference type="NCBI Taxonomy" id="3238301"/>
    <lineage>
        <taxon>Bacteria</taxon>
        <taxon>Pseudomonadati</taxon>
        <taxon>Pseudomonadota</taxon>
        <taxon>Alphaproteobacteria</taxon>
        <taxon>Rhodobacterales</taxon>
        <taxon>Paracoccaceae</taxon>
        <taxon>Thioclava</taxon>
    </lineage>
</organism>
<evidence type="ECO:0000256" key="1">
    <source>
        <dbReference type="ARBA" id="ARBA00023015"/>
    </source>
</evidence>
<dbReference type="PANTHER" id="PTHR30363:SF44">
    <property type="entry name" value="AGA OPERON TRANSCRIPTIONAL REPRESSOR-RELATED"/>
    <property type="match status" value="1"/>
</dbReference>
<dbReference type="InterPro" id="IPR050313">
    <property type="entry name" value="Carb_Metab_HTH_regulators"/>
</dbReference>
<evidence type="ECO:0000256" key="2">
    <source>
        <dbReference type="ARBA" id="ARBA00023125"/>
    </source>
</evidence>
<keyword evidence="3" id="KW-0804">Transcription</keyword>
<dbReference type="Proteomes" id="UP001557465">
    <property type="component" value="Unassembled WGS sequence"/>
</dbReference>
<dbReference type="PANTHER" id="PTHR30363">
    <property type="entry name" value="HTH-TYPE TRANSCRIPTIONAL REGULATOR SRLR-RELATED"/>
    <property type="match status" value="1"/>
</dbReference>
<gene>
    <name evidence="5" type="ORF">AB4874_18605</name>
</gene>
<keyword evidence="6" id="KW-1185">Reference proteome</keyword>
<dbReference type="PROSITE" id="PS51000">
    <property type="entry name" value="HTH_DEOR_2"/>
    <property type="match status" value="1"/>
</dbReference>
<evidence type="ECO:0000313" key="6">
    <source>
        <dbReference type="Proteomes" id="UP001557465"/>
    </source>
</evidence>
<dbReference type="SMART" id="SM01134">
    <property type="entry name" value="DeoRC"/>
    <property type="match status" value="1"/>
</dbReference>
<dbReference type="Gene3D" id="1.10.10.10">
    <property type="entry name" value="Winged helix-like DNA-binding domain superfamily/Winged helix DNA-binding domain"/>
    <property type="match status" value="1"/>
</dbReference>
<dbReference type="RefSeq" id="WP_368393108.1">
    <property type="nucleotide sequence ID" value="NZ_JBFRYC010000020.1"/>
</dbReference>